<evidence type="ECO:0000313" key="3">
    <source>
        <dbReference type="Proteomes" id="UP000027120"/>
    </source>
</evidence>
<sequence length="331" mass="37494">WVIKNVTLLLQSMDLTNPDECTVTYALIFQRCPKLNNLELGIQVHAHLIVCGVELCAFLGMFEKMPERNVFSWTSMMGMYNVLGYYEEIVNLFYLLIDEGVYKACSELKDHRVGKDVYDYMISIKFEGNACVKRPVLDMFIKCGRMEMASGEFEEKDFSNLSLLKHGKEIHPHHLKKDDLESDLLVNNSLMDFYAKCRYLKVAHCKFSKIKQKHLVSWNAMLAGYALGGFREEITGFTQYGDGETALEFFSRMIQTDMQPNTISLSGVLAACAQVKGFKLGKEIHGYVLRHHIQLSTGVGIALISIQGLGTGSFVWNSLIDMYGRCGAIQK</sequence>
<dbReference type="InterPro" id="IPR002885">
    <property type="entry name" value="PPR_rpt"/>
</dbReference>
<dbReference type="Pfam" id="PF01535">
    <property type="entry name" value="PPR"/>
    <property type="match status" value="3"/>
</dbReference>
<dbReference type="PANTHER" id="PTHR47926">
    <property type="entry name" value="PENTATRICOPEPTIDE REPEAT-CONTAINING PROTEIN"/>
    <property type="match status" value="1"/>
</dbReference>
<dbReference type="Gene3D" id="1.25.40.10">
    <property type="entry name" value="Tetratricopeptide repeat domain"/>
    <property type="match status" value="2"/>
</dbReference>
<organism evidence="2 3">
    <name type="scientific">Citrus sinensis</name>
    <name type="common">Sweet orange</name>
    <name type="synonym">Citrus aurantium var. sinensis</name>
    <dbReference type="NCBI Taxonomy" id="2711"/>
    <lineage>
        <taxon>Eukaryota</taxon>
        <taxon>Viridiplantae</taxon>
        <taxon>Streptophyta</taxon>
        <taxon>Embryophyta</taxon>
        <taxon>Tracheophyta</taxon>
        <taxon>Spermatophyta</taxon>
        <taxon>Magnoliopsida</taxon>
        <taxon>eudicotyledons</taxon>
        <taxon>Gunneridae</taxon>
        <taxon>Pentapetalae</taxon>
        <taxon>rosids</taxon>
        <taxon>malvids</taxon>
        <taxon>Sapindales</taxon>
        <taxon>Rutaceae</taxon>
        <taxon>Aurantioideae</taxon>
        <taxon>Citrus</taxon>
    </lineage>
</organism>
<dbReference type="Proteomes" id="UP000027120">
    <property type="component" value="Unassembled WGS sequence"/>
</dbReference>
<feature type="non-terminal residue" evidence="2">
    <location>
        <position position="331"/>
    </location>
</feature>
<gene>
    <name evidence="2" type="ORF">CISIN_1g0358471mg</name>
</gene>
<dbReference type="InterPro" id="IPR011990">
    <property type="entry name" value="TPR-like_helical_dom_sf"/>
</dbReference>
<dbReference type="GO" id="GO:0003723">
    <property type="term" value="F:RNA binding"/>
    <property type="evidence" value="ECO:0007669"/>
    <property type="project" value="InterPro"/>
</dbReference>
<name>A0A067EV19_CITSI</name>
<proteinExistence type="predicted"/>
<dbReference type="AlphaFoldDB" id="A0A067EV19"/>
<dbReference type="InterPro" id="IPR046960">
    <property type="entry name" value="PPR_At4g14850-like_plant"/>
</dbReference>
<evidence type="ECO:0000256" key="1">
    <source>
        <dbReference type="ARBA" id="ARBA00022737"/>
    </source>
</evidence>
<keyword evidence="1" id="KW-0677">Repeat</keyword>
<dbReference type="EMBL" id="KK784992">
    <property type="protein sequence ID" value="KDO54751.1"/>
    <property type="molecule type" value="Genomic_DNA"/>
</dbReference>
<keyword evidence="3" id="KW-1185">Reference proteome</keyword>
<accession>A0A067EV19</accession>
<dbReference type="PANTHER" id="PTHR47926:SF427">
    <property type="entry name" value="TETRATRICOPEPTIDE-LIKE HELICAL DOMAIN SUPERFAMILY"/>
    <property type="match status" value="1"/>
</dbReference>
<feature type="non-terminal residue" evidence="2">
    <location>
        <position position="1"/>
    </location>
</feature>
<reference evidence="2 3" key="1">
    <citation type="submission" date="2014-04" db="EMBL/GenBank/DDBJ databases">
        <authorList>
            <consortium name="International Citrus Genome Consortium"/>
            <person name="Gmitter F."/>
            <person name="Chen C."/>
            <person name="Farmerie W."/>
            <person name="Harkins T."/>
            <person name="Desany B."/>
            <person name="Mohiuddin M."/>
            <person name="Kodira C."/>
            <person name="Borodovsky M."/>
            <person name="Lomsadze A."/>
            <person name="Burns P."/>
            <person name="Jenkins J."/>
            <person name="Prochnik S."/>
            <person name="Shu S."/>
            <person name="Chapman J."/>
            <person name="Pitluck S."/>
            <person name="Schmutz J."/>
            <person name="Rokhsar D."/>
        </authorList>
    </citation>
    <scope>NUCLEOTIDE SEQUENCE</scope>
</reference>
<dbReference type="GO" id="GO:0009451">
    <property type="term" value="P:RNA modification"/>
    <property type="evidence" value="ECO:0007669"/>
    <property type="project" value="InterPro"/>
</dbReference>
<protein>
    <recommendedName>
        <fullName evidence="4">Pentatricopeptide repeat-containing protein</fullName>
    </recommendedName>
</protein>
<evidence type="ECO:0008006" key="4">
    <source>
        <dbReference type="Google" id="ProtNLM"/>
    </source>
</evidence>
<evidence type="ECO:0000313" key="2">
    <source>
        <dbReference type="EMBL" id="KDO54751.1"/>
    </source>
</evidence>